<dbReference type="EMBL" id="QGKV02001507">
    <property type="protein sequence ID" value="KAF3530673.1"/>
    <property type="molecule type" value="Genomic_DNA"/>
</dbReference>
<gene>
    <name evidence="1" type="ORF">DY000_02042097</name>
</gene>
<name>A0ABQ7BEC8_BRACR</name>
<dbReference type="Proteomes" id="UP000266723">
    <property type="component" value="Unassembled WGS sequence"/>
</dbReference>
<organism evidence="1 2">
    <name type="scientific">Brassica cretica</name>
    <name type="common">Mustard</name>
    <dbReference type="NCBI Taxonomy" id="69181"/>
    <lineage>
        <taxon>Eukaryota</taxon>
        <taxon>Viridiplantae</taxon>
        <taxon>Streptophyta</taxon>
        <taxon>Embryophyta</taxon>
        <taxon>Tracheophyta</taxon>
        <taxon>Spermatophyta</taxon>
        <taxon>Magnoliopsida</taxon>
        <taxon>eudicotyledons</taxon>
        <taxon>Gunneridae</taxon>
        <taxon>Pentapetalae</taxon>
        <taxon>rosids</taxon>
        <taxon>malvids</taxon>
        <taxon>Brassicales</taxon>
        <taxon>Brassicaceae</taxon>
        <taxon>Brassiceae</taxon>
        <taxon>Brassica</taxon>
    </lineage>
</organism>
<sequence>MSLTPVPETQNSSFHLICILMGFIFFRSPTGQSLLQEFIVSATSKHLATLPVITVAAPDDRWWSNRDCLPPLS</sequence>
<accession>A0ABQ7BEC8</accession>
<protein>
    <submittedName>
        <fullName evidence="1">Uncharacterized protein</fullName>
    </submittedName>
</protein>
<evidence type="ECO:0000313" key="1">
    <source>
        <dbReference type="EMBL" id="KAF3530673.1"/>
    </source>
</evidence>
<reference evidence="1 2" key="1">
    <citation type="journal article" date="2020" name="BMC Genomics">
        <title>Intraspecific diversification of the crop wild relative Brassica cretica Lam. using demographic model selection.</title>
        <authorList>
            <person name="Kioukis A."/>
            <person name="Michalopoulou V.A."/>
            <person name="Briers L."/>
            <person name="Pirintsos S."/>
            <person name="Studholme D.J."/>
            <person name="Pavlidis P."/>
            <person name="Sarris P.F."/>
        </authorList>
    </citation>
    <scope>NUCLEOTIDE SEQUENCE [LARGE SCALE GENOMIC DNA]</scope>
    <source>
        <strain evidence="2">cv. PFS-1207/04</strain>
    </source>
</reference>
<evidence type="ECO:0000313" key="2">
    <source>
        <dbReference type="Proteomes" id="UP000266723"/>
    </source>
</evidence>
<keyword evidence="2" id="KW-1185">Reference proteome</keyword>
<comment type="caution">
    <text evidence="1">The sequence shown here is derived from an EMBL/GenBank/DDBJ whole genome shotgun (WGS) entry which is preliminary data.</text>
</comment>
<proteinExistence type="predicted"/>